<feature type="compositionally biased region" description="Pro residues" evidence="1">
    <location>
        <begin position="290"/>
        <end position="299"/>
    </location>
</feature>
<reference evidence="3" key="1">
    <citation type="journal article" date="2014" name="BMC Genomics">
        <title>Characterizing the developmental transcriptome of the oriental fruit fly, Bactrocera dorsalis (Diptera: Tephritidae) through comparative genomic analysis with Drosophila melanogaster utilizing modENCODE datasets.</title>
        <authorList>
            <person name="Geib S.M."/>
            <person name="Calla B."/>
            <person name="Hall B."/>
            <person name="Hou S."/>
            <person name="Manoukis N.C."/>
        </authorList>
    </citation>
    <scope>NUCLEOTIDE SEQUENCE</scope>
    <source>
        <strain evidence="3">Punador</strain>
    </source>
</reference>
<dbReference type="CDD" id="cd17714">
    <property type="entry name" value="BRCT_PAXIP1_rpt1"/>
    <property type="match status" value="1"/>
</dbReference>
<sequence>MENLKISGNLFANIRYFVDGNLDEEVEKLLKNGGAQSKRFLSDVVTHLVCAPNYTEEELAMNLDLYNVIPVTDQWIVHSAKLGRLASTKAFDPSTQRLFKSLKFAVTNLSSEDFKCLYAILTFHGAQVTTAADASTTHLICGSIGGNYYNRATKASVNIVSPDWVFDCLKQCKILSCDGYHPRLLKIVDQPKSVPKLTNISTSYNHVSATKPITQMPISVPVASTTTTNTSDCNMVDSVEQTLSTILGFDDDDMGGIVSSIDNTIGASVDDADAAESIANIKSQLQASLPPLPAIPPTLPSTSTNTGEDLNKTPSTQLQENTSCNENNQLPEVLLNTNPVVSQIQTEVQSQPQQHTQLQSQLHPQQQIVFVRPRNIQQQQQQHQLQ</sequence>
<dbReference type="Gene3D" id="3.40.50.10190">
    <property type="entry name" value="BRCT domain"/>
    <property type="match status" value="2"/>
</dbReference>
<dbReference type="PROSITE" id="PS50172">
    <property type="entry name" value="BRCT"/>
    <property type="match status" value="2"/>
</dbReference>
<gene>
    <name evidence="3" type="primary">PAXI1</name>
</gene>
<dbReference type="InterPro" id="IPR001357">
    <property type="entry name" value="BRCT_dom"/>
</dbReference>
<evidence type="ECO:0000313" key="3">
    <source>
        <dbReference type="EMBL" id="JAC48835.1"/>
    </source>
</evidence>
<dbReference type="Pfam" id="PF00533">
    <property type="entry name" value="BRCT"/>
    <property type="match status" value="1"/>
</dbReference>
<proteinExistence type="predicted"/>
<dbReference type="PANTHER" id="PTHR47667">
    <property type="entry name" value="REGULATOR OF TY1 TRANSPOSITION PROTEIN 107"/>
    <property type="match status" value="1"/>
</dbReference>
<evidence type="ECO:0000256" key="1">
    <source>
        <dbReference type="SAM" id="MobiDB-lite"/>
    </source>
</evidence>
<dbReference type="InterPro" id="IPR053036">
    <property type="entry name" value="CellCycle_DNARepair_Reg"/>
</dbReference>
<name>A0A034W3Z1_BACDO</name>
<dbReference type="SMART" id="SM00292">
    <property type="entry name" value="BRCT"/>
    <property type="match status" value="2"/>
</dbReference>
<dbReference type="EMBL" id="GAKP01010117">
    <property type="protein sequence ID" value="JAC48835.1"/>
    <property type="molecule type" value="Transcribed_RNA"/>
</dbReference>
<feature type="region of interest" description="Disordered" evidence="1">
    <location>
        <begin position="289"/>
        <end position="323"/>
    </location>
</feature>
<dbReference type="OrthoDB" id="342264at2759"/>
<dbReference type="SUPFAM" id="SSF52113">
    <property type="entry name" value="BRCT domain"/>
    <property type="match status" value="2"/>
</dbReference>
<dbReference type="AlphaFoldDB" id="A0A034W3Z1"/>
<dbReference type="InterPro" id="IPR036420">
    <property type="entry name" value="BRCT_dom_sf"/>
</dbReference>
<organism evidence="3">
    <name type="scientific">Bactrocera dorsalis</name>
    <name type="common">Oriental fruit fly</name>
    <name type="synonym">Dacus dorsalis</name>
    <dbReference type="NCBI Taxonomy" id="27457"/>
    <lineage>
        <taxon>Eukaryota</taxon>
        <taxon>Metazoa</taxon>
        <taxon>Ecdysozoa</taxon>
        <taxon>Arthropoda</taxon>
        <taxon>Hexapoda</taxon>
        <taxon>Insecta</taxon>
        <taxon>Pterygota</taxon>
        <taxon>Neoptera</taxon>
        <taxon>Endopterygota</taxon>
        <taxon>Diptera</taxon>
        <taxon>Brachycera</taxon>
        <taxon>Muscomorpha</taxon>
        <taxon>Tephritoidea</taxon>
        <taxon>Tephritidae</taxon>
        <taxon>Bactrocera</taxon>
        <taxon>Bactrocera</taxon>
    </lineage>
</organism>
<feature type="compositionally biased region" description="Polar residues" evidence="1">
    <location>
        <begin position="304"/>
        <end position="323"/>
    </location>
</feature>
<accession>A0A034W3Z1</accession>
<feature type="domain" description="BRCT" evidence="2">
    <location>
        <begin position="6"/>
        <end position="93"/>
    </location>
</feature>
<dbReference type="PANTHER" id="PTHR47667:SF1">
    <property type="entry name" value="REGULATOR OF TY1 TRANSPOSITION PROTEIN 107"/>
    <property type="match status" value="1"/>
</dbReference>
<protein>
    <submittedName>
        <fullName evidence="3">PAX-interacting protein 1</fullName>
    </submittedName>
</protein>
<evidence type="ECO:0000259" key="2">
    <source>
        <dbReference type="PROSITE" id="PS50172"/>
    </source>
</evidence>
<feature type="domain" description="BRCT" evidence="2">
    <location>
        <begin position="94"/>
        <end position="182"/>
    </location>
</feature>